<feature type="compositionally biased region" description="Low complexity" evidence="1">
    <location>
        <begin position="1555"/>
        <end position="1572"/>
    </location>
</feature>
<dbReference type="GO" id="GO:0016973">
    <property type="term" value="P:poly(A)+ mRNA export from nucleus"/>
    <property type="evidence" value="ECO:0007669"/>
    <property type="project" value="TreeGrafter"/>
</dbReference>
<dbReference type="InterPro" id="IPR058155">
    <property type="entry name" value="Skg3/CAF120-like_PH"/>
</dbReference>
<evidence type="ECO:0000256" key="1">
    <source>
        <dbReference type="SAM" id="MobiDB-lite"/>
    </source>
</evidence>
<dbReference type="Pfam" id="PF25381">
    <property type="entry name" value="PH_26"/>
    <property type="match status" value="1"/>
</dbReference>
<keyword evidence="4" id="KW-1185">Reference proteome</keyword>
<gene>
    <name evidence="3" type="ORF">LY90DRAFT_518071</name>
</gene>
<feature type="region of interest" description="Disordered" evidence="1">
    <location>
        <begin position="36"/>
        <end position="55"/>
    </location>
</feature>
<feature type="compositionally biased region" description="Acidic residues" evidence="1">
    <location>
        <begin position="822"/>
        <end position="839"/>
    </location>
</feature>
<feature type="region of interest" description="Disordered" evidence="1">
    <location>
        <begin position="742"/>
        <end position="944"/>
    </location>
</feature>
<feature type="compositionally biased region" description="Polar residues" evidence="1">
    <location>
        <begin position="1520"/>
        <end position="1539"/>
    </location>
</feature>
<feature type="compositionally biased region" description="Basic residues" evidence="1">
    <location>
        <begin position="1407"/>
        <end position="1416"/>
    </location>
</feature>
<feature type="compositionally biased region" description="Low complexity" evidence="1">
    <location>
        <begin position="858"/>
        <end position="869"/>
    </location>
</feature>
<feature type="compositionally biased region" description="Basic residues" evidence="1">
    <location>
        <begin position="1615"/>
        <end position="1625"/>
    </location>
</feature>
<dbReference type="InterPro" id="IPR051037">
    <property type="entry name" value="RNAPII_TF_IWS1"/>
</dbReference>
<dbReference type="PANTHER" id="PTHR46010:SF1">
    <property type="entry name" value="PROTEIN IWS1 HOMOLOG"/>
    <property type="match status" value="1"/>
</dbReference>
<evidence type="ECO:0000313" key="3">
    <source>
        <dbReference type="EMBL" id="ORY14228.1"/>
    </source>
</evidence>
<feature type="region of interest" description="Disordered" evidence="1">
    <location>
        <begin position="970"/>
        <end position="1004"/>
    </location>
</feature>
<feature type="compositionally biased region" description="Basic and acidic residues" evidence="1">
    <location>
        <begin position="805"/>
        <end position="821"/>
    </location>
</feature>
<feature type="compositionally biased region" description="Basic and acidic residues" evidence="1">
    <location>
        <begin position="1503"/>
        <end position="1516"/>
    </location>
</feature>
<feature type="compositionally biased region" description="Polar residues" evidence="1">
    <location>
        <begin position="887"/>
        <end position="922"/>
    </location>
</feature>
<feature type="compositionally biased region" description="Acidic residues" evidence="1">
    <location>
        <begin position="1435"/>
        <end position="1452"/>
    </location>
</feature>
<feature type="compositionally biased region" description="Basic residues" evidence="1">
    <location>
        <begin position="1573"/>
        <end position="1592"/>
    </location>
</feature>
<sequence length="1782" mass="202383">MQEEKQISPILSEETKELLNSPIFKDFIFEEPSITTKNNATPLSPSSTNDDPITHSQLNIDTKASVTLNGKEITNSASEKTPLSGLKSSATCSTLYDIENLEKEDIRSIEKYFHTYSEKLYISGLLYKRNDFQPDGKPFPTVSGPLWTKWWVELWGPVLKFWRVTEENDYLSTEDKNSSKVKHIIQTELVPHPDTVKKIKDSQETKYINISDSVVDLINYTVDEQPPFPYNNFLTLSTAGLNLFTLATSTSYLANSWVVAIRLSCFEQSKLNELYTYRLLKRSCFFNTWYSYEYNPLELPNALIQPITPSDYKNVHYEGYIQARINYATEWKRYWIVISSKQSTNTSTNSTSGMSEFQSVAKKFLKKKNKQHSNKSENSLYSQFSSSASSLEEGSFLSNAGNILFYEDKKDVKKNKPVMEVTNAFQIYAVWPEKPEIVESGAGGVIKIEGEVIAANGKMKAQLENRSDASFVLFMLPTLKELVKCVICSLGTFQLSPAGLAGKSKQHIISSVPINDKYNFIIDPTYVSKVDIENIKNMSMGNPGEDDSSNIGIFSKNYNSKPIDDNSDELDIRTWGLLYLSLPEVHNININEMSNIMTKVKYSQILALKRDARQNLNLQYFRDEVEESIRCKCIKERKEIEKKISSIKKNSVIKDTNKEKSTVNTTLNSSNLLPSENNKTKNYLGLNMPILDFNSTSPIDIEKEINKTFNSETIVNENTHENTTLNEQESKENTKIEETNIENILEDSNDDKPFVSPTSPSKASKKSPVIADISNISASNNDESHKFPNNKGNNEKVNTDINNQKSKEAEIKQETQPRDNSESESESDTESESESESDNELPVGMTLAATGIDVANLSKSPIKSPIKSPYLVNQKSPNIENNKELKLSSSSATPSLFNNGQTSFISSSSPAIAESTPATNNLEKLDGDRSVTTVPTDEEGKTKKYAPSEFESLVMDAADAVAALSIDQFAEIKEEDESDESEENGMIEPPEMPSTPPPPGKQYALVAQPILSEDGEQVISWSYSYQLVDTEQYNMAQKLQEQADMESDEEEDDDDDDESVSSDDIPLANARMQNNYETNEYNQIPIRDAINMFQGIDPTSEEFSKLLQSQRMSVLKGESTLTPAELANLQLQLQQHKEDGEQNQPPTSFQLFAPNSLMAQREKVNAQRKILEEQQQKIREEYGTVHTGPLLGTVNKDSKKPKLEGGLVGELDRRAREKEILKKMGLYKPPPPQEHIPSYLQKSGGVQSNPHLSMQNQALLNRQSIFPPPQVINNPLIRPPLLQPPLIRNSMIQNPMMNFGQPGFYPPVPPASLYGVPPPQSTVIPNPAVPRHLDYEFDDTLNIHERDNLAKSWLEKEREKERQRQYERKNEHNMRMSKSFPSNINNLVKNYSDSDNEDEPLGNIANSKKKYKKNKKRLESESDSTESETTSSSESETESETESESESGTESDSDSKRKSKKKKSNKSLNKENSSIFNIEKNSNVEGMISEKKKGKSSAGGEFEDIKKAKRRTDNYYRHQPPQNVVNPYGSYVNSFNPNMYNRMYSSPALGNVTPGSGRRYSYSDSDDNYSSNRRYHRHRNRDKHSKRHRRRRSSSDSSYSSSEDTDTSYSSDYSHRRRRHRRHRDKDRSKDKSNKKSHKKKSSKKSHKKDDSDSSSSSENDKLVMKDVQTSETKLNNTSIEDGLSPEILEELEDCFDQFMEECIEMKPKFQVTQEELYNTFINWWNKLELAKKANGKQPSLKNLENIMIDNGFTLRPWKKSKNILEPPSDSKDVWHNLRIKQ</sequence>
<proteinExistence type="predicted"/>
<organism evidence="3 4">
    <name type="scientific">Neocallimastix californiae</name>
    <dbReference type="NCBI Taxonomy" id="1754190"/>
    <lineage>
        <taxon>Eukaryota</taxon>
        <taxon>Fungi</taxon>
        <taxon>Fungi incertae sedis</taxon>
        <taxon>Chytridiomycota</taxon>
        <taxon>Chytridiomycota incertae sedis</taxon>
        <taxon>Neocallimastigomycetes</taxon>
        <taxon>Neocallimastigales</taxon>
        <taxon>Neocallimastigaceae</taxon>
        <taxon>Neocallimastix</taxon>
    </lineage>
</organism>
<dbReference type="EMBL" id="MCOG01000352">
    <property type="protein sequence ID" value="ORY14228.1"/>
    <property type="molecule type" value="Genomic_DNA"/>
</dbReference>
<evidence type="ECO:0000313" key="4">
    <source>
        <dbReference type="Proteomes" id="UP000193920"/>
    </source>
</evidence>
<feature type="compositionally biased region" description="Acidic residues" evidence="1">
    <location>
        <begin position="1043"/>
        <end position="1061"/>
    </location>
</feature>
<feature type="compositionally biased region" description="Polar residues" evidence="1">
    <location>
        <begin position="871"/>
        <end position="880"/>
    </location>
</feature>
<name>A0A1Y1ZVI1_9FUNG</name>
<feature type="compositionally biased region" description="Acidic residues" evidence="1">
    <location>
        <begin position="973"/>
        <end position="985"/>
    </location>
</feature>
<feature type="compositionally biased region" description="Low complexity" evidence="1">
    <location>
        <begin position="1595"/>
        <end position="1612"/>
    </location>
</feature>
<evidence type="ECO:0000259" key="2">
    <source>
        <dbReference type="Pfam" id="PF25381"/>
    </source>
</evidence>
<protein>
    <recommendedName>
        <fullName evidence="2">Skg3/CAF120-like PH-like domain-containing protein</fullName>
    </recommendedName>
</protein>
<dbReference type="SUPFAM" id="SSF50729">
    <property type="entry name" value="PH domain-like"/>
    <property type="match status" value="1"/>
</dbReference>
<dbReference type="Proteomes" id="UP000193920">
    <property type="component" value="Unassembled WGS sequence"/>
</dbReference>
<reference evidence="3 4" key="1">
    <citation type="submission" date="2016-08" db="EMBL/GenBank/DDBJ databases">
        <title>A Parts List for Fungal Cellulosomes Revealed by Comparative Genomics.</title>
        <authorList>
            <consortium name="DOE Joint Genome Institute"/>
            <person name="Haitjema C.H."/>
            <person name="Gilmore S.P."/>
            <person name="Henske J.K."/>
            <person name="Solomon K.V."/>
            <person name="De Groot R."/>
            <person name="Kuo A."/>
            <person name="Mondo S.J."/>
            <person name="Salamov A.A."/>
            <person name="Labutti K."/>
            <person name="Zhao Z."/>
            <person name="Chiniquy J."/>
            <person name="Barry K."/>
            <person name="Brewer H.M."/>
            <person name="Purvine S.O."/>
            <person name="Wright A.T."/>
            <person name="Boxma B."/>
            <person name="Van Alen T."/>
            <person name="Hackstein J.H."/>
            <person name="Baker S.E."/>
            <person name="Grigoriev I.V."/>
            <person name="O'Malley M.A."/>
        </authorList>
    </citation>
    <scope>NUCLEOTIDE SEQUENCE [LARGE SCALE GENOMIC DNA]</scope>
    <source>
        <strain evidence="3 4">G1</strain>
    </source>
</reference>
<feature type="compositionally biased region" description="Polar residues" evidence="1">
    <location>
        <begin position="1475"/>
        <end position="1484"/>
    </location>
</feature>
<comment type="caution">
    <text evidence="3">The sequence shown here is derived from an EMBL/GenBank/DDBJ whole genome shotgun (WGS) entry which is preliminary data.</text>
</comment>
<dbReference type="InterPro" id="IPR011993">
    <property type="entry name" value="PH-like_dom_sf"/>
</dbReference>
<feature type="compositionally biased region" description="Polar residues" evidence="1">
    <location>
        <begin position="1379"/>
        <end position="1393"/>
    </location>
</feature>
<dbReference type="PANTHER" id="PTHR46010">
    <property type="entry name" value="PROTEIN IWS1 HOMOLOG"/>
    <property type="match status" value="1"/>
</dbReference>
<accession>A0A1Y1ZVI1</accession>
<feature type="compositionally biased region" description="Low complexity" evidence="1">
    <location>
        <begin position="756"/>
        <end position="768"/>
    </location>
</feature>
<dbReference type="STRING" id="1754190.A0A1Y1ZVI1"/>
<feature type="region of interest" description="Disordered" evidence="1">
    <location>
        <begin position="1354"/>
        <end position="1665"/>
    </location>
</feature>
<feature type="compositionally biased region" description="Basic residues" evidence="1">
    <location>
        <begin position="1635"/>
        <end position="1647"/>
    </location>
</feature>
<dbReference type="GO" id="GO:0005634">
    <property type="term" value="C:nucleus"/>
    <property type="evidence" value="ECO:0007669"/>
    <property type="project" value="TreeGrafter"/>
</dbReference>
<feature type="compositionally biased region" description="Basic and acidic residues" evidence="1">
    <location>
        <begin position="1354"/>
        <end position="1374"/>
    </location>
</feature>
<dbReference type="Gene3D" id="2.30.29.30">
    <property type="entry name" value="Pleckstrin-homology domain (PH domain)/Phosphotyrosine-binding domain (PTB)"/>
    <property type="match status" value="1"/>
</dbReference>
<feature type="domain" description="Skg3/CAF120-like PH-like" evidence="2">
    <location>
        <begin position="313"/>
        <end position="495"/>
    </location>
</feature>
<dbReference type="OrthoDB" id="5563754at2759"/>
<feature type="compositionally biased region" description="Pro residues" evidence="1">
    <location>
        <begin position="990"/>
        <end position="1000"/>
    </location>
</feature>
<feature type="region of interest" description="Disordered" evidence="1">
    <location>
        <begin position="1036"/>
        <end position="1076"/>
    </location>
</feature>